<gene>
    <name evidence="2" type="ORF">MuYL_3776</name>
</gene>
<proteinExistence type="predicted"/>
<accession>A0A223P1E9</accession>
<dbReference type="AlphaFoldDB" id="A0A223P1E9"/>
<dbReference type="KEGG" id="muc:MuYL_3776"/>
<feature type="signal peptide" evidence="1">
    <location>
        <begin position="1"/>
        <end position="19"/>
    </location>
</feature>
<dbReference type="RefSeq" id="WP_094571806.1">
    <property type="nucleotide sequence ID" value="NZ_CP022743.1"/>
</dbReference>
<evidence type="ECO:0000313" key="3">
    <source>
        <dbReference type="Proteomes" id="UP000215002"/>
    </source>
</evidence>
<sequence length="170" mass="18546">MKTKVITLLLLLFAVAAVAQRRPGKKPAPIVSGATFHVVVEYKGRKEFFSTQYENHDGMLYPVDKNGKLTIFYAAGNEKNDDRLSVSGVITAAEKKVFPFDDNSAHLSLMISNYPEVPAFELKGGNITITAMPLKGGLVRGTFTGSGFTVDNAGQKFDYSLSGEFSLTRM</sequence>
<dbReference type="Proteomes" id="UP000215002">
    <property type="component" value="Chromosome"/>
</dbReference>
<keyword evidence="1" id="KW-0732">Signal</keyword>
<evidence type="ECO:0000313" key="2">
    <source>
        <dbReference type="EMBL" id="ASU35661.1"/>
    </source>
</evidence>
<name>A0A223P1E9_9SPHI</name>
<reference evidence="2 3" key="1">
    <citation type="submission" date="2017-08" db="EMBL/GenBank/DDBJ databases">
        <title>Complete genome sequence of Mucilaginibacter sp. strain BJC16-A31.</title>
        <authorList>
            <consortium name="Henan University of Science and Technology"/>
            <person name="You X."/>
        </authorList>
    </citation>
    <scope>NUCLEOTIDE SEQUENCE [LARGE SCALE GENOMIC DNA]</scope>
    <source>
        <strain evidence="2 3">BJC16-A31</strain>
    </source>
</reference>
<evidence type="ECO:0000256" key="1">
    <source>
        <dbReference type="SAM" id="SignalP"/>
    </source>
</evidence>
<protein>
    <recommendedName>
        <fullName evidence="4">Lipid/polyisoprenoid-binding YceI-like domain-containing protein</fullName>
    </recommendedName>
</protein>
<evidence type="ECO:0008006" key="4">
    <source>
        <dbReference type="Google" id="ProtNLM"/>
    </source>
</evidence>
<keyword evidence="3" id="KW-1185">Reference proteome</keyword>
<feature type="chain" id="PRO_5012171820" description="Lipid/polyisoprenoid-binding YceI-like domain-containing protein" evidence="1">
    <location>
        <begin position="20"/>
        <end position="170"/>
    </location>
</feature>
<organism evidence="2 3">
    <name type="scientific">Mucilaginibacter xinganensis</name>
    <dbReference type="NCBI Taxonomy" id="1234841"/>
    <lineage>
        <taxon>Bacteria</taxon>
        <taxon>Pseudomonadati</taxon>
        <taxon>Bacteroidota</taxon>
        <taxon>Sphingobacteriia</taxon>
        <taxon>Sphingobacteriales</taxon>
        <taxon>Sphingobacteriaceae</taxon>
        <taxon>Mucilaginibacter</taxon>
    </lineage>
</organism>
<dbReference type="EMBL" id="CP022743">
    <property type="protein sequence ID" value="ASU35661.1"/>
    <property type="molecule type" value="Genomic_DNA"/>
</dbReference>